<gene>
    <name evidence="9" type="ORF">GH723_17150</name>
</gene>
<comment type="catalytic activity">
    <reaction evidence="6 8">
        <text>a 2'-deoxyadenosine in DNA + S-adenosyl-L-methionine = an N(6)-methyl-2'-deoxyadenosine in DNA + S-adenosyl-L-homocysteine + H(+)</text>
        <dbReference type="Rhea" id="RHEA:15197"/>
        <dbReference type="Rhea" id="RHEA-COMP:12418"/>
        <dbReference type="Rhea" id="RHEA-COMP:12419"/>
        <dbReference type="ChEBI" id="CHEBI:15378"/>
        <dbReference type="ChEBI" id="CHEBI:57856"/>
        <dbReference type="ChEBI" id="CHEBI:59789"/>
        <dbReference type="ChEBI" id="CHEBI:90615"/>
        <dbReference type="ChEBI" id="CHEBI:90616"/>
        <dbReference type="EC" id="2.1.1.72"/>
    </reaction>
</comment>
<evidence type="ECO:0000256" key="5">
    <source>
        <dbReference type="ARBA" id="ARBA00022691"/>
    </source>
</evidence>
<dbReference type="Proteomes" id="UP000334019">
    <property type="component" value="Chromosome"/>
</dbReference>
<dbReference type="PRINTS" id="PR00505">
    <property type="entry name" value="D12N6MTFRASE"/>
</dbReference>
<keyword evidence="3 8" id="KW-0489">Methyltransferase</keyword>
<keyword evidence="5 8" id="KW-0949">S-adenosyl-L-methionine</keyword>
<evidence type="ECO:0000256" key="7">
    <source>
        <dbReference type="PIRSR" id="PIRSR000398-1"/>
    </source>
</evidence>
<keyword evidence="10" id="KW-1185">Reference proteome</keyword>
<dbReference type="PANTHER" id="PTHR30481">
    <property type="entry name" value="DNA ADENINE METHYLASE"/>
    <property type="match status" value="1"/>
</dbReference>
<dbReference type="GO" id="GO:0009307">
    <property type="term" value="P:DNA restriction-modification system"/>
    <property type="evidence" value="ECO:0007669"/>
    <property type="project" value="InterPro"/>
</dbReference>
<dbReference type="InterPro" id="IPR002052">
    <property type="entry name" value="DNA_methylase_N6_adenine_CS"/>
</dbReference>
<dbReference type="InterPro" id="IPR012327">
    <property type="entry name" value="MeTrfase_D12"/>
</dbReference>
<accession>A0A5Q2RQA4</accession>
<protein>
    <recommendedName>
        <fullName evidence="2 8">Site-specific DNA-methyltransferase (adenine-specific)</fullName>
        <ecNumber evidence="2 8">2.1.1.72</ecNumber>
    </recommendedName>
</protein>
<dbReference type="InterPro" id="IPR029063">
    <property type="entry name" value="SAM-dependent_MTases_sf"/>
</dbReference>
<dbReference type="KEGG" id="atq:GH723_17150"/>
<dbReference type="Gene3D" id="3.40.50.150">
    <property type="entry name" value="Vaccinia Virus protein VP39"/>
    <property type="match status" value="1"/>
</dbReference>
<dbReference type="EC" id="2.1.1.72" evidence="2 8"/>
<evidence type="ECO:0000256" key="8">
    <source>
        <dbReference type="RuleBase" id="RU361257"/>
    </source>
</evidence>
<evidence type="ECO:0000256" key="1">
    <source>
        <dbReference type="ARBA" id="ARBA00006594"/>
    </source>
</evidence>
<dbReference type="GO" id="GO:1904047">
    <property type="term" value="F:S-adenosyl-L-methionine binding"/>
    <property type="evidence" value="ECO:0007669"/>
    <property type="project" value="TreeGrafter"/>
</dbReference>
<dbReference type="NCBIfam" id="TIGR00571">
    <property type="entry name" value="dam"/>
    <property type="match status" value="1"/>
</dbReference>
<evidence type="ECO:0000256" key="4">
    <source>
        <dbReference type="ARBA" id="ARBA00022679"/>
    </source>
</evidence>
<keyword evidence="4 8" id="KW-0808">Transferase</keyword>
<dbReference type="GO" id="GO:0006298">
    <property type="term" value="P:mismatch repair"/>
    <property type="evidence" value="ECO:0007669"/>
    <property type="project" value="TreeGrafter"/>
</dbReference>
<evidence type="ECO:0000256" key="2">
    <source>
        <dbReference type="ARBA" id="ARBA00011900"/>
    </source>
</evidence>
<evidence type="ECO:0000313" key="9">
    <source>
        <dbReference type="EMBL" id="QGG97172.1"/>
    </source>
</evidence>
<feature type="binding site" evidence="7">
    <location>
        <position position="11"/>
    </location>
    <ligand>
        <name>S-adenosyl-L-methionine</name>
        <dbReference type="ChEBI" id="CHEBI:59789"/>
    </ligand>
</feature>
<dbReference type="PROSITE" id="PS00092">
    <property type="entry name" value="N6_MTASE"/>
    <property type="match status" value="1"/>
</dbReference>
<feature type="binding site" evidence="7">
    <location>
        <position position="178"/>
    </location>
    <ligand>
        <name>S-adenosyl-L-methionine</name>
        <dbReference type="ChEBI" id="CHEBI:59789"/>
    </ligand>
</feature>
<dbReference type="GO" id="GO:0043565">
    <property type="term" value="F:sequence-specific DNA binding"/>
    <property type="evidence" value="ECO:0007669"/>
    <property type="project" value="TreeGrafter"/>
</dbReference>
<comment type="similarity">
    <text evidence="1 8">Belongs to the N(4)/N(6)-methyltransferase family.</text>
</comment>
<organism evidence="9 10">
    <name type="scientific">Actinomarinicola tropica</name>
    <dbReference type="NCBI Taxonomy" id="2789776"/>
    <lineage>
        <taxon>Bacteria</taxon>
        <taxon>Bacillati</taxon>
        <taxon>Actinomycetota</taxon>
        <taxon>Acidimicrobiia</taxon>
        <taxon>Acidimicrobiales</taxon>
        <taxon>Iamiaceae</taxon>
        <taxon>Actinomarinicola</taxon>
    </lineage>
</organism>
<feature type="binding site" evidence="7">
    <location>
        <position position="7"/>
    </location>
    <ligand>
        <name>S-adenosyl-L-methionine</name>
        <dbReference type="ChEBI" id="CHEBI:59789"/>
    </ligand>
</feature>
<proteinExistence type="inferred from homology"/>
<evidence type="ECO:0000256" key="6">
    <source>
        <dbReference type="ARBA" id="ARBA00047942"/>
    </source>
</evidence>
<dbReference type="GO" id="GO:0032259">
    <property type="term" value="P:methylation"/>
    <property type="evidence" value="ECO:0007669"/>
    <property type="project" value="UniProtKB-KW"/>
</dbReference>
<dbReference type="AlphaFoldDB" id="A0A5Q2RQA4"/>
<evidence type="ECO:0000313" key="10">
    <source>
        <dbReference type="Proteomes" id="UP000334019"/>
    </source>
</evidence>
<dbReference type="InterPro" id="IPR012263">
    <property type="entry name" value="M_m6A_EcoRV"/>
</dbReference>
<dbReference type="Pfam" id="PF02086">
    <property type="entry name" value="MethyltransfD12"/>
    <property type="match status" value="1"/>
</dbReference>
<sequence length="274" mass="31870">MRPFIKWAGGKTRLLKRLLPHVPESFRAYHEPFLGGGAMFFAVRDRGNGTAHLSDLNEDLINAWTAVRDHEKELQRLLRRYKSCDSKDFYYEQRPLQPADPLERAARFIYLNQTSWNGLWRVNRRGEFNVPWGQRPFRGLSSADLLTYRAALRHARIHLADFREALDRPRKGDFVYLDPPYLPLSDTSKFFLYTEKRFREPDLRELAACCEDLTKRGVSWMLSNRDTPLVRELFAHARIVGLTARRSVAAQNQRDVEAVDSPEVIVVGPERTRG</sequence>
<dbReference type="InterPro" id="IPR023095">
    <property type="entry name" value="Ade_MeTrfase_dom_2"/>
</dbReference>
<evidence type="ECO:0000256" key="3">
    <source>
        <dbReference type="ARBA" id="ARBA00022603"/>
    </source>
</evidence>
<reference evidence="9 10" key="1">
    <citation type="submission" date="2019-11" db="EMBL/GenBank/DDBJ databases">
        <authorList>
            <person name="He Y."/>
        </authorList>
    </citation>
    <scope>NUCLEOTIDE SEQUENCE [LARGE SCALE GENOMIC DNA]</scope>
    <source>
        <strain evidence="9 10">SCSIO 58843</strain>
    </source>
</reference>
<dbReference type="GO" id="GO:0009007">
    <property type="term" value="F:site-specific DNA-methyltransferase (adenine-specific) activity"/>
    <property type="evidence" value="ECO:0007669"/>
    <property type="project" value="UniProtKB-UniRule"/>
</dbReference>
<dbReference type="EMBL" id="CP045851">
    <property type="protein sequence ID" value="QGG97172.1"/>
    <property type="molecule type" value="Genomic_DNA"/>
</dbReference>
<feature type="binding site" evidence="7">
    <location>
        <position position="55"/>
    </location>
    <ligand>
        <name>S-adenosyl-L-methionine</name>
        <dbReference type="ChEBI" id="CHEBI:59789"/>
    </ligand>
</feature>
<dbReference type="Gene3D" id="1.10.1020.10">
    <property type="entry name" value="Adenine-specific Methyltransferase, Domain 2"/>
    <property type="match status" value="1"/>
</dbReference>
<dbReference type="SUPFAM" id="SSF53335">
    <property type="entry name" value="S-adenosyl-L-methionine-dependent methyltransferases"/>
    <property type="match status" value="1"/>
</dbReference>
<dbReference type="PANTHER" id="PTHR30481:SF3">
    <property type="entry name" value="DNA ADENINE METHYLASE"/>
    <property type="match status" value="1"/>
</dbReference>
<name>A0A5Q2RQA4_9ACTN</name>
<dbReference type="REBASE" id="364855">
    <property type="entry name" value="M.Iba58843ORF17150P"/>
</dbReference>
<dbReference type="PIRSF" id="PIRSF000398">
    <property type="entry name" value="M_m6A_EcoRV"/>
    <property type="match status" value="1"/>
</dbReference>